<dbReference type="PANTHER" id="PTHR46564">
    <property type="entry name" value="TRANSPOSASE"/>
    <property type="match status" value="1"/>
</dbReference>
<accession>A0A0L6VDD8</accession>
<dbReference type="VEuPathDB" id="FungiDB:VP01_1997g1"/>
<organism evidence="1 2">
    <name type="scientific">Puccinia sorghi</name>
    <dbReference type="NCBI Taxonomy" id="27349"/>
    <lineage>
        <taxon>Eukaryota</taxon>
        <taxon>Fungi</taxon>
        <taxon>Dikarya</taxon>
        <taxon>Basidiomycota</taxon>
        <taxon>Pucciniomycotina</taxon>
        <taxon>Pucciniomycetes</taxon>
        <taxon>Pucciniales</taxon>
        <taxon>Pucciniaceae</taxon>
        <taxon>Puccinia</taxon>
    </lineage>
</organism>
<dbReference type="AlphaFoldDB" id="A0A0L6VDD8"/>
<evidence type="ECO:0000313" key="1">
    <source>
        <dbReference type="EMBL" id="KNZ58125.1"/>
    </source>
</evidence>
<keyword evidence="2" id="KW-1185">Reference proteome</keyword>
<sequence length="280" mass="31198">MIGLRSLDHAAAAPIALEVGTYRGIPQVQCLHHNCHHPHANPKPLARLYLLAKLNYKTQRLVCNTEGYKSQGASSLLSAEDCEFMIELCRTKPGLFLDELCEQLYNRTGTLLGISTIAINLVDKLSITKVSHVPHDLLHSFSRLRHGTAATSYQVDSNPVCYTLLPEICFNRVLAMTVTNLTVSAKEFEHFIKLKVVQCLCRNTGFRLIYLPPYCPELNAIEVSSSQVKLGLCFTQSLVKSLETTCVIRKTTNNIVSATLCCKIYHHAGVVFLNVKKLKN</sequence>
<comment type="caution">
    <text evidence="1">The sequence shown here is derived from an EMBL/GenBank/DDBJ whole genome shotgun (WGS) entry which is preliminary data.</text>
</comment>
<dbReference type="PANTHER" id="PTHR46564:SF1">
    <property type="entry name" value="TRANSPOSASE"/>
    <property type="match status" value="1"/>
</dbReference>
<gene>
    <name evidence="1" type="ORF">VP01_1997g1</name>
</gene>
<protein>
    <recommendedName>
        <fullName evidence="3">Tc1-like transposase DDE domain-containing protein</fullName>
    </recommendedName>
</protein>
<evidence type="ECO:0008006" key="3">
    <source>
        <dbReference type="Google" id="ProtNLM"/>
    </source>
</evidence>
<name>A0A0L6VDD8_9BASI</name>
<dbReference type="EMBL" id="LAVV01006833">
    <property type="protein sequence ID" value="KNZ58125.1"/>
    <property type="molecule type" value="Genomic_DNA"/>
</dbReference>
<reference evidence="1 2" key="1">
    <citation type="submission" date="2015-08" db="EMBL/GenBank/DDBJ databases">
        <title>Next Generation Sequencing and Analysis of the Genome of Puccinia sorghi L Schw, the Causal Agent of Maize Common Rust.</title>
        <authorList>
            <person name="Rochi L."/>
            <person name="Burguener G."/>
            <person name="Darino M."/>
            <person name="Turjanski A."/>
            <person name="Kreff E."/>
            <person name="Dieguez M.J."/>
            <person name="Sacco F."/>
        </authorList>
    </citation>
    <scope>NUCLEOTIDE SEQUENCE [LARGE SCALE GENOMIC DNA]</scope>
    <source>
        <strain evidence="1 2">RO10H11247</strain>
    </source>
</reference>
<dbReference type="OrthoDB" id="2266637at2759"/>
<dbReference type="STRING" id="27349.A0A0L6VDD8"/>
<proteinExistence type="predicted"/>
<dbReference type="Proteomes" id="UP000037035">
    <property type="component" value="Unassembled WGS sequence"/>
</dbReference>
<evidence type="ECO:0000313" key="2">
    <source>
        <dbReference type="Proteomes" id="UP000037035"/>
    </source>
</evidence>